<gene>
    <name evidence="3" type="ORF">GOCE00092_LOCUS26585</name>
</gene>
<evidence type="ECO:0000256" key="1">
    <source>
        <dbReference type="SAM" id="SignalP"/>
    </source>
</evidence>
<accession>A0A7S1VTA9</accession>
<evidence type="ECO:0000259" key="2">
    <source>
        <dbReference type="PROSITE" id="PS51186"/>
    </source>
</evidence>
<organism evidence="3">
    <name type="scientific">Grammatophora oceanica</name>
    <dbReference type="NCBI Taxonomy" id="210454"/>
    <lineage>
        <taxon>Eukaryota</taxon>
        <taxon>Sar</taxon>
        <taxon>Stramenopiles</taxon>
        <taxon>Ochrophyta</taxon>
        <taxon>Bacillariophyta</taxon>
        <taxon>Fragilariophyceae</taxon>
        <taxon>Fragilariophycidae</taxon>
        <taxon>Rhabdonematales</taxon>
        <taxon>Grammatophoraceae</taxon>
        <taxon>Grammatophora</taxon>
    </lineage>
</organism>
<feature type="signal peptide" evidence="1">
    <location>
        <begin position="1"/>
        <end position="19"/>
    </location>
</feature>
<dbReference type="Pfam" id="PF13508">
    <property type="entry name" value="Acetyltransf_7"/>
    <property type="match status" value="1"/>
</dbReference>
<dbReference type="InterPro" id="IPR016181">
    <property type="entry name" value="Acyl_CoA_acyltransferase"/>
</dbReference>
<dbReference type="AlphaFoldDB" id="A0A7S1VTA9"/>
<dbReference type="EMBL" id="HBGK01050501">
    <property type="protein sequence ID" value="CAD9310572.1"/>
    <property type="molecule type" value="Transcribed_RNA"/>
</dbReference>
<dbReference type="GO" id="GO:0016747">
    <property type="term" value="F:acyltransferase activity, transferring groups other than amino-acyl groups"/>
    <property type="evidence" value="ECO:0007669"/>
    <property type="project" value="InterPro"/>
</dbReference>
<feature type="chain" id="PRO_5031068712" description="N-acetyltransferase domain-containing protein" evidence="1">
    <location>
        <begin position="20"/>
        <end position="231"/>
    </location>
</feature>
<protein>
    <recommendedName>
        <fullName evidence="2">N-acetyltransferase domain-containing protein</fullName>
    </recommendedName>
</protein>
<feature type="domain" description="N-acetyltransferase" evidence="2">
    <location>
        <begin position="61"/>
        <end position="228"/>
    </location>
</feature>
<name>A0A7S1VTA9_9STRA</name>
<dbReference type="CDD" id="cd04301">
    <property type="entry name" value="NAT_SF"/>
    <property type="match status" value="1"/>
</dbReference>
<proteinExistence type="predicted"/>
<evidence type="ECO:0000313" key="3">
    <source>
        <dbReference type="EMBL" id="CAD9310572.1"/>
    </source>
</evidence>
<keyword evidence="1" id="KW-0732">Signal</keyword>
<sequence length="231" mass="26214">MLFLRLFVLGVSLSRFSVTCFVLKFRRKSDSYSETRRHRRSAIKMSSTPSLTSSTNKRIEWTIRPATPADEEAVTALLTKSYETLLPQDYEQSLLDEALPLISKPRPDLLTCKTWYVVQDPTSNEIVGCGGWTKDSPTKDGEVPHLRHFATDPSRTRQGIARTIWNRIYADVQEAFDGATGIPEMEVYSTITAIPFYASLGFVRDRDVSIPLTPTCIFPSVLMRRKPRMTT</sequence>
<dbReference type="Gene3D" id="3.40.630.30">
    <property type="match status" value="1"/>
</dbReference>
<dbReference type="InterPro" id="IPR000182">
    <property type="entry name" value="GNAT_dom"/>
</dbReference>
<dbReference type="SUPFAM" id="SSF55729">
    <property type="entry name" value="Acyl-CoA N-acyltransferases (Nat)"/>
    <property type="match status" value="1"/>
</dbReference>
<dbReference type="PROSITE" id="PS51186">
    <property type="entry name" value="GNAT"/>
    <property type="match status" value="1"/>
</dbReference>
<reference evidence="3" key="1">
    <citation type="submission" date="2021-01" db="EMBL/GenBank/DDBJ databases">
        <authorList>
            <person name="Corre E."/>
            <person name="Pelletier E."/>
            <person name="Niang G."/>
            <person name="Scheremetjew M."/>
            <person name="Finn R."/>
            <person name="Kale V."/>
            <person name="Holt S."/>
            <person name="Cochrane G."/>
            <person name="Meng A."/>
            <person name="Brown T."/>
            <person name="Cohen L."/>
        </authorList>
    </citation>
    <scope>NUCLEOTIDE SEQUENCE</scope>
    <source>
        <strain evidence="3">CCMP 410</strain>
    </source>
</reference>